<reference evidence="1 2" key="1">
    <citation type="submission" date="2020-01" db="EMBL/GenBank/DDBJ databases">
        <title>Kibdelosporangium persica a novel Actinomycetes from a hot desert in Iran.</title>
        <authorList>
            <person name="Safaei N."/>
            <person name="Zaburannyi N."/>
            <person name="Mueller R."/>
            <person name="Wink J."/>
        </authorList>
    </citation>
    <scope>NUCLEOTIDE SEQUENCE [LARGE SCALE GENOMIC DNA]</scope>
    <source>
        <strain evidence="1 2">4NS15</strain>
    </source>
</reference>
<dbReference type="RefSeq" id="WP_173133307.1">
    <property type="nucleotide sequence ID" value="NZ_CBCSGW010000059.1"/>
</dbReference>
<accession>A0ABX2F5U9</accession>
<dbReference type="Proteomes" id="UP000763557">
    <property type="component" value="Unassembled WGS sequence"/>
</dbReference>
<organism evidence="1 2">
    <name type="scientific">Kibdelosporangium persicum</name>
    <dbReference type="NCBI Taxonomy" id="2698649"/>
    <lineage>
        <taxon>Bacteria</taxon>
        <taxon>Bacillati</taxon>
        <taxon>Actinomycetota</taxon>
        <taxon>Actinomycetes</taxon>
        <taxon>Pseudonocardiales</taxon>
        <taxon>Pseudonocardiaceae</taxon>
        <taxon>Kibdelosporangium</taxon>
    </lineage>
</organism>
<sequence>MSAEAALSAMRDAVALWQVGQSSAADVIYAACGLLTADVDTPTLRTLAALSIKDADYEVNELIEAAMSEIGLAWHPRDTSAAKEAALVALARRVLSGGMKPADLAFWAHSAFCHGTSDLAETLVELDDVYGTLDCMHLAVADVDAQVIAEARRITSLS</sequence>
<evidence type="ECO:0000313" key="2">
    <source>
        <dbReference type="Proteomes" id="UP000763557"/>
    </source>
</evidence>
<protein>
    <submittedName>
        <fullName evidence="1">Uncharacterized protein</fullName>
    </submittedName>
</protein>
<dbReference type="EMBL" id="JAAATY010000011">
    <property type="protein sequence ID" value="NRN66744.1"/>
    <property type="molecule type" value="Genomic_DNA"/>
</dbReference>
<name>A0ABX2F5U9_9PSEU</name>
<keyword evidence="2" id="KW-1185">Reference proteome</keyword>
<comment type="caution">
    <text evidence="1">The sequence shown here is derived from an EMBL/GenBank/DDBJ whole genome shotgun (WGS) entry which is preliminary data.</text>
</comment>
<evidence type="ECO:0000313" key="1">
    <source>
        <dbReference type="EMBL" id="NRN66744.1"/>
    </source>
</evidence>
<proteinExistence type="predicted"/>
<gene>
    <name evidence="1" type="ORF">GC106_39720</name>
</gene>